<feature type="domain" description="PKD" evidence="7">
    <location>
        <begin position="404"/>
        <end position="459"/>
    </location>
</feature>
<dbReference type="InterPro" id="IPR022409">
    <property type="entry name" value="PKD/Chitinase_dom"/>
</dbReference>
<keyword evidence="9" id="KW-1185">Reference proteome</keyword>
<dbReference type="GO" id="GO:0005886">
    <property type="term" value="C:plasma membrane"/>
    <property type="evidence" value="ECO:0007669"/>
    <property type="project" value="TreeGrafter"/>
</dbReference>
<protein>
    <submittedName>
        <fullName evidence="8">PKD domain-containing protein</fullName>
    </submittedName>
</protein>
<dbReference type="Pfam" id="PF13585">
    <property type="entry name" value="CHU_C"/>
    <property type="match status" value="1"/>
</dbReference>
<dbReference type="PANTHER" id="PTHR46730">
    <property type="entry name" value="POLYCYSTIN-1"/>
    <property type="match status" value="1"/>
</dbReference>
<feature type="domain" description="PKD" evidence="7">
    <location>
        <begin position="883"/>
        <end position="950"/>
    </location>
</feature>
<dbReference type="Gene3D" id="2.60.40.10">
    <property type="entry name" value="Immunoglobulins"/>
    <property type="match status" value="15"/>
</dbReference>
<dbReference type="NCBIfam" id="TIGR04131">
    <property type="entry name" value="Bac_Flav_CTERM"/>
    <property type="match status" value="1"/>
</dbReference>
<keyword evidence="2" id="KW-0812">Transmembrane</keyword>
<evidence type="ECO:0000256" key="2">
    <source>
        <dbReference type="ARBA" id="ARBA00022692"/>
    </source>
</evidence>
<keyword evidence="4" id="KW-1133">Transmembrane helix</keyword>
<evidence type="ECO:0000256" key="4">
    <source>
        <dbReference type="ARBA" id="ARBA00022989"/>
    </source>
</evidence>
<evidence type="ECO:0000313" key="8">
    <source>
        <dbReference type="EMBL" id="TKK67810.1"/>
    </source>
</evidence>
<dbReference type="GO" id="GO:0006816">
    <property type="term" value="P:calcium ion transport"/>
    <property type="evidence" value="ECO:0007669"/>
    <property type="project" value="TreeGrafter"/>
</dbReference>
<feature type="domain" description="PKD" evidence="7">
    <location>
        <begin position="549"/>
        <end position="613"/>
    </location>
</feature>
<keyword evidence="6" id="KW-0732">Signal</keyword>
<reference evidence="8 9" key="1">
    <citation type="submission" date="2019-05" db="EMBL/GenBank/DDBJ databases">
        <title>Panacibacter sp. strain 17mud1-8 Genome sequencing and assembly.</title>
        <authorList>
            <person name="Chhetri G."/>
        </authorList>
    </citation>
    <scope>NUCLEOTIDE SEQUENCE [LARGE SCALE GENOMIC DNA]</scope>
    <source>
        <strain evidence="8 9">17mud1-8</strain>
    </source>
</reference>
<dbReference type="InterPro" id="IPR013783">
    <property type="entry name" value="Ig-like_fold"/>
</dbReference>
<evidence type="ECO:0000256" key="1">
    <source>
        <dbReference type="ARBA" id="ARBA00004141"/>
    </source>
</evidence>
<sequence>MVSPLSSYSFFTKSNIILLKKPIHFLQLCTVVLLSLFAVSAKAQPHAAFSSDVIQGCSPLVVQFTDNSTGDPTEWLWDLGNGTKSTNQSPSAVFLNAGTGTITYTIKLVVKNSIGADSVVKERYISVYSNPQVAFTSDITQGCPPFIAHFTDQSKNGSGTVTSWLWDFGEGTVSTEQNPSHTYSLPNIYTVSLTATNSEGCKQTYTWEKYIQVADTVNADFDYKYTNICQSPAPIAFTNRSSSATPLSSFNWTFGDGQTSSDSAPSHTYNNIGTYKVQLVAVNNSGCKDTIIKSLTIGKAGADFTYNTSTACTNSAVAFTNTSSTIPASVSWDFGDGTTSTIISPNHIYKNAGKYTVTMRADFGSCVSSIKKDITIQNRPSVAFDVSKTDICQLPYKVQFTNRSTDAVTYKWTFGDGQTDAAINPEHAYTAAGFFDVKLVASSANGCADSITQKQAVRVGPPVINSLGGNLPVSGCVPQAINPKPNITSAEPIVKYKWNFGDGTTSEEANPTHVYNKEGVFAVQLIVFTASGCSDTLTLEKAVIAVMSPVAGFSASPLDVCAKSAVTFTDSSRGTVTDWSWQFGDGSTSTLPNPVHKYGDTGYFKVTLVVSNNQCRDTITKEKYVHIRPPVAAFYYKIDCAEPYKRTFKETSKGALSWQWDFGDGTSTTTPSPLHNYSTTGTYNVQLIVKNEQCSDTAKQVLRIVDEHPTFSYAMAGEAACRNDAVNFAAANFNGESISSFSWNFGDSTPVNTSSNPTPTHQYAAAGNFAPQLITTDVLGCKDTIDNKVAIKVFGAKAGFSNLAGICINSTAAFTDTSKSDGAHPITKWEWSYGDGKTSSYTTAPFNHLYDTAGYFNVKLTVYDSYGCKDSVVKTKAIQVTNPVADFTSAAPVKCVGNNISFVNKAVGESLVYSWNFGDNTAASSDASPVHTYKNEGLYGVKLNVTDKYGCKAEMDKQNFVTISNPKAAFKMNGPTEGTCPPLIVKPTNASTSFTSVSWIFGDGAIAAMANPTHIYTQGGNFEMKLIAKGYGECYDTATQLIKLKGPSGSFSYDILKGCNPTTVTFNAITKNATKVIWDYSDGNVDEGMESTKKHTYNEYGQYIPKLVITDNAGCQVGIENPDTIYISGIKPAYLFSTQTACDSSMAGFADASTPYWDKVKSYQWSFGDGTVSDDKNPIHYYKVSGKYRTTLTVNTAFGCTDSLSQMVDVTVHTSPVASITAPDSLCVATLATLKANDAAKAPTTTWQWALNKSTSIGTAQNALYQFNEPGAFVLSSVATTSFGCTDTATHRLFVVAAPNINAGIDTFVCKGGATLLSATGANKYHWSSQSNLSCANCASTMVSPSEASQYIVTGNNGFGCLASDTVNVRVIEPVNVIAQNDTLCLGENATLQVSGAKLYNWSPAVFLSDATSGAPVFKAAKDTTITYTVTGTDEKKCFADTKNVTVKVYPIPHIEIADKQIDLNVGSSVQLMMKSSADITQWRWSPSTFLSDASAQNPIATPKQSITYTCVASNNGSCFARDQISINVMCNQANMFVPNTFSPNGDGINDHFFPRGQGVFNIKSLRVFNRWGQVVFEKNNFLPNVENDGWDGTFKGQPLASDVYVYMIEITCDNNAVVPFKGNVTLLR</sequence>
<feature type="domain" description="PKD" evidence="7">
    <location>
        <begin position="825"/>
        <end position="881"/>
    </location>
</feature>
<dbReference type="SMART" id="SM00089">
    <property type="entry name" value="PKD"/>
    <property type="match status" value="15"/>
</dbReference>
<dbReference type="PROSITE" id="PS50093">
    <property type="entry name" value="PKD"/>
    <property type="match status" value="15"/>
</dbReference>
<dbReference type="PANTHER" id="PTHR46730:SF1">
    <property type="entry name" value="PLAT DOMAIN-CONTAINING PROTEIN"/>
    <property type="match status" value="1"/>
</dbReference>
<feature type="domain" description="PKD" evidence="7">
    <location>
        <begin position="1078"/>
        <end position="1114"/>
    </location>
</feature>
<name>A0A4U3KZ65_9BACT</name>
<feature type="domain" description="PKD" evidence="7">
    <location>
        <begin position="650"/>
        <end position="691"/>
    </location>
</feature>
<dbReference type="Pfam" id="PF18911">
    <property type="entry name" value="PKD_4"/>
    <property type="match status" value="14"/>
</dbReference>
<proteinExistence type="predicted"/>
<feature type="domain" description="PKD" evidence="7">
    <location>
        <begin position="1215"/>
        <end position="1295"/>
    </location>
</feature>
<gene>
    <name evidence="8" type="ORF">FC093_13765</name>
</gene>
<feature type="domain" description="PKD" evidence="7">
    <location>
        <begin position="300"/>
        <end position="361"/>
    </location>
</feature>
<comment type="caution">
    <text evidence="8">The sequence shown here is derived from an EMBL/GenBank/DDBJ whole genome shotgun (WGS) entry which is preliminary data.</text>
</comment>
<dbReference type="SUPFAM" id="SSF49299">
    <property type="entry name" value="PKD domain"/>
    <property type="match status" value="15"/>
</dbReference>
<dbReference type="Proteomes" id="UP000305848">
    <property type="component" value="Unassembled WGS sequence"/>
</dbReference>
<evidence type="ECO:0000256" key="5">
    <source>
        <dbReference type="ARBA" id="ARBA00023136"/>
    </source>
</evidence>
<dbReference type="InterPro" id="IPR026341">
    <property type="entry name" value="T9SS_type_B"/>
</dbReference>
<organism evidence="8 9">
    <name type="scientific">Ilyomonas limi</name>
    <dbReference type="NCBI Taxonomy" id="2575867"/>
    <lineage>
        <taxon>Bacteria</taxon>
        <taxon>Pseudomonadati</taxon>
        <taxon>Bacteroidota</taxon>
        <taxon>Chitinophagia</taxon>
        <taxon>Chitinophagales</taxon>
        <taxon>Chitinophagaceae</taxon>
        <taxon>Ilyomonas</taxon>
    </lineage>
</organism>
<evidence type="ECO:0000259" key="7">
    <source>
        <dbReference type="PROSITE" id="PS50093"/>
    </source>
</evidence>
<evidence type="ECO:0000313" key="9">
    <source>
        <dbReference type="Proteomes" id="UP000305848"/>
    </source>
</evidence>
<feature type="domain" description="PKD" evidence="7">
    <location>
        <begin position="45"/>
        <end position="106"/>
    </location>
</feature>
<feature type="domain" description="PKD" evidence="7">
    <location>
        <begin position="1162"/>
        <end position="1217"/>
    </location>
</feature>
<dbReference type="CDD" id="cd00146">
    <property type="entry name" value="PKD"/>
    <property type="match status" value="12"/>
</dbReference>
<comment type="subcellular location">
    <subcellularLocation>
        <location evidence="1">Membrane</location>
        <topology evidence="1">Multi-pass membrane protein</topology>
    </subcellularLocation>
</comment>
<feature type="domain" description="PKD" evidence="7">
    <location>
        <begin position="967"/>
        <end position="1028"/>
    </location>
</feature>
<feature type="chain" id="PRO_5020460042" evidence="6">
    <location>
        <begin position="44"/>
        <end position="1629"/>
    </location>
</feature>
<keyword evidence="5" id="KW-0472">Membrane</keyword>
<feature type="domain" description="PKD" evidence="7">
    <location>
        <begin position="489"/>
        <end position="550"/>
    </location>
</feature>
<accession>A0A4U3KZ65</accession>
<dbReference type="GO" id="GO:0005261">
    <property type="term" value="F:monoatomic cation channel activity"/>
    <property type="evidence" value="ECO:0007669"/>
    <property type="project" value="TreeGrafter"/>
</dbReference>
<feature type="domain" description="PKD" evidence="7">
    <location>
        <begin position="709"/>
        <end position="793"/>
    </location>
</feature>
<evidence type="ECO:0000256" key="6">
    <source>
        <dbReference type="SAM" id="SignalP"/>
    </source>
</evidence>
<feature type="domain" description="PKD" evidence="7">
    <location>
        <begin position="131"/>
        <end position="213"/>
    </location>
</feature>
<keyword evidence="3" id="KW-0677">Repeat</keyword>
<dbReference type="OrthoDB" id="7794186at2"/>
<feature type="domain" description="PKD" evidence="7">
    <location>
        <begin position="241"/>
        <end position="286"/>
    </location>
</feature>
<dbReference type="FunFam" id="2.60.40.10:FF:000270">
    <property type="entry name" value="Cell surface protein"/>
    <property type="match status" value="1"/>
</dbReference>
<feature type="signal peptide" evidence="6">
    <location>
        <begin position="1"/>
        <end position="43"/>
    </location>
</feature>
<dbReference type="InterPro" id="IPR035986">
    <property type="entry name" value="PKD_dom_sf"/>
</dbReference>
<dbReference type="EMBL" id="SZQL01000010">
    <property type="protein sequence ID" value="TKK67810.1"/>
    <property type="molecule type" value="Genomic_DNA"/>
</dbReference>
<evidence type="ECO:0000256" key="3">
    <source>
        <dbReference type="ARBA" id="ARBA00022737"/>
    </source>
</evidence>
<dbReference type="InterPro" id="IPR000601">
    <property type="entry name" value="PKD_dom"/>
</dbReference>